<dbReference type="KEGG" id="nmy:CJ229_002885"/>
<feature type="transmembrane region" description="Helical" evidence="1">
    <location>
        <begin position="103"/>
        <end position="136"/>
    </location>
</feature>
<accession>A0AAF0YJU1</accession>
<feature type="transmembrane region" description="Helical" evidence="1">
    <location>
        <begin position="12"/>
        <end position="34"/>
    </location>
</feature>
<proteinExistence type="predicted"/>
<sequence>MSEVYKRSFSDGIAIGFGYLPVAMAFGITAKPLIDLLSTTLMSGLNYAGAGQFLTLQMLEDSSYITIIIAIFITFLNYIPIAALGVLIFPGILYAVESPIEGILGGIFAAILGIFRVPLFFVVVLSVFFIYLLMFIM</sequence>
<dbReference type="RefSeq" id="WP_102167377.1">
    <property type="nucleotide sequence ID" value="NZ_CP136964.1"/>
</dbReference>
<reference evidence="3" key="1">
    <citation type="submission" date="2017-09" db="EMBL/GenBank/DDBJ databases">
        <title>Bacterial strain isolated from the female urinary microbiota.</title>
        <authorList>
            <person name="Thomas-White K."/>
            <person name="Kumar N."/>
            <person name="Forster S."/>
            <person name="Putonti C."/>
            <person name="Lawley T."/>
            <person name="Wolfe A.J."/>
        </authorList>
    </citation>
    <scope>NUCLEOTIDE SEQUENCE [LARGE SCALE GENOMIC DNA]</scope>
    <source>
        <strain evidence="3">UMB0959</strain>
    </source>
</reference>
<dbReference type="Proteomes" id="UP000243626">
    <property type="component" value="Chromosome"/>
</dbReference>
<feature type="transmembrane region" description="Helical" evidence="1">
    <location>
        <begin position="63"/>
        <end position="96"/>
    </location>
</feature>
<evidence type="ECO:0000313" key="3">
    <source>
        <dbReference type="Proteomes" id="UP000243626"/>
    </source>
</evidence>
<name>A0AAF0YJU1_9STAP</name>
<keyword evidence="1" id="KW-0812">Transmembrane</keyword>
<dbReference type="EMBL" id="CP136964">
    <property type="protein sequence ID" value="WOS96705.1"/>
    <property type="molecule type" value="Genomic_DNA"/>
</dbReference>
<evidence type="ECO:0000256" key="1">
    <source>
        <dbReference type="SAM" id="Phobius"/>
    </source>
</evidence>
<protein>
    <submittedName>
        <fullName evidence="2">AzlC family ABC transporter permease</fullName>
    </submittedName>
</protein>
<organism evidence="2 3">
    <name type="scientific">Nosocomiicoccus massiliensis</name>
    <dbReference type="NCBI Taxonomy" id="1232430"/>
    <lineage>
        <taxon>Bacteria</taxon>
        <taxon>Bacillati</taxon>
        <taxon>Bacillota</taxon>
        <taxon>Bacilli</taxon>
        <taxon>Bacillales</taxon>
        <taxon>Staphylococcaceae</taxon>
        <taxon>Nosocomiicoccus</taxon>
    </lineage>
</organism>
<evidence type="ECO:0000313" key="2">
    <source>
        <dbReference type="EMBL" id="WOS96705.1"/>
    </source>
</evidence>
<dbReference type="AlphaFoldDB" id="A0AAF0YJU1"/>
<keyword evidence="3" id="KW-1185">Reference proteome</keyword>
<keyword evidence="1" id="KW-1133">Transmembrane helix</keyword>
<dbReference type="InterPro" id="IPR011606">
    <property type="entry name" value="Brnchd-chn_aa_trnsp_permease"/>
</dbReference>
<gene>
    <name evidence="2" type="ORF">CJ229_002885</name>
</gene>
<dbReference type="Pfam" id="PF03591">
    <property type="entry name" value="AzlC"/>
    <property type="match status" value="1"/>
</dbReference>
<keyword evidence="1" id="KW-0472">Membrane</keyword>